<feature type="region of interest" description="Disordered" evidence="1">
    <location>
        <begin position="1"/>
        <end position="79"/>
    </location>
</feature>
<sequence>MKKPRKIIATNFDDSRRHRRACSSKHGARPYRGPRSRAGAFAAASPHCAEAGAPFPRSGGARRSQKEPEGAKRSQKEATSEIFALPADALWASVLLRAPPYSSVPPRTYLSDCAAEGTSAWMIPVTWSRADNTPGTYGMYTSTLR</sequence>
<evidence type="ECO:0000313" key="3">
    <source>
        <dbReference type="Proteomes" id="UP000241818"/>
    </source>
</evidence>
<keyword evidence="3" id="KW-1185">Reference proteome</keyword>
<dbReference type="InParanoid" id="A0A2T3BBB4"/>
<feature type="compositionally biased region" description="Basic residues" evidence="1">
    <location>
        <begin position="17"/>
        <end position="35"/>
    </location>
</feature>
<dbReference type="GeneID" id="36572385"/>
<evidence type="ECO:0000313" key="2">
    <source>
        <dbReference type="EMBL" id="PSS25623.1"/>
    </source>
</evidence>
<gene>
    <name evidence="2" type="ORF">M430DRAFT_204582</name>
</gene>
<proteinExistence type="predicted"/>
<evidence type="ECO:0000256" key="1">
    <source>
        <dbReference type="SAM" id="MobiDB-lite"/>
    </source>
</evidence>
<dbReference type="RefSeq" id="XP_024724222.1">
    <property type="nucleotide sequence ID" value="XM_024864304.1"/>
</dbReference>
<name>A0A2T3BBB4_AMORE</name>
<organism evidence="2 3">
    <name type="scientific">Amorphotheca resinae ATCC 22711</name>
    <dbReference type="NCBI Taxonomy" id="857342"/>
    <lineage>
        <taxon>Eukaryota</taxon>
        <taxon>Fungi</taxon>
        <taxon>Dikarya</taxon>
        <taxon>Ascomycota</taxon>
        <taxon>Pezizomycotina</taxon>
        <taxon>Leotiomycetes</taxon>
        <taxon>Helotiales</taxon>
        <taxon>Amorphothecaceae</taxon>
        <taxon>Amorphotheca</taxon>
    </lineage>
</organism>
<accession>A0A2T3BBB4</accession>
<protein>
    <submittedName>
        <fullName evidence="2">Uncharacterized protein</fullName>
    </submittedName>
</protein>
<dbReference type="EMBL" id="KZ679007">
    <property type="protein sequence ID" value="PSS25623.1"/>
    <property type="molecule type" value="Genomic_DNA"/>
</dbReference>
<dbReference type="Proteomes" id="UP000241818">
    <property type="component" value="Unassembled WGS sequence"/>
</dbReference>
<dbReference type="AlphaFoldDB" id="A0A2T3BBB4"/>
<feature type="compositionally biased region" description="Basic and acidic residues" evidence="1">
    <location>
        <begin position="64"/>
        <end position="79"/>
    </location>
</feature>
<reference evidence="2 3" key="1">
    <citation type="journal article" date="2018" name="New Phytol.">
        <title>Comparative genomics and transcriptomics depict ericoid mycorrhizal fungi as versatile saprotrophs and plant mutualists.</title>
        <authorList>
            <person name="Martino E."/>
            <person name="Morin E."/>
            <person name="Grelet G.A."/>
            <person name="Kuo A."/>
            <person name="Kohler A."/>
            <person name="Daghino S."/>
            <person name="Barry K.W."/>
            <person name="Cichocki N."/>
            <person name="Clum A."/>
            <person name="Dockter R.B."/>
            <person name="Hainaut M."/>
            <person name="Kuo R.C."/>
            <person name="LaButti K."/>
            <person name="Lindahl B.D."/>
            <person name="Lindquist E.A."/>
            <person name="Lipzen A."/>
            <person name="Khouja H.R."/>
            <person name="Magnuson J."/>
            <person name="Murat C."/>
            <person name="Ohm R.A."/>
            <person name="Singer S.W."/>
            <person name="Spatafora J.W."/>
            <person name="Wang M."/>
            <person name="Veneault-Fourrey C."/>
            <person name="Henrissat B."/>
            <person name="Grigoriev I.V."/>
            <person name="Martin F.M."/>
            <person name="Perotto S."/>
        </authorList>
    </citation>
    <scope>NUCLEOTIDE SEQUENCE [LARGE SCALE GENOMIC DNA]</scope>
    <source>
        <strain evidence="2 3">ATCC 22711</strain>
    </source>
</reference>